<keyword evidence="1" id="KW-0732">Signal</keyword>
<protein>
    <submittedName>
        <fullName evidence="2">Uncharacterized protein</fullName>
    </submittedName>
</protein>
<dbReference type="RefSeq" id="WP_238896742.1">
    <property type="nucleotide sequence ID" value="NZ_JAKOGG010000008.1"/>
</dbReference>
<dbReference type="Proteomes" id="UP001201549">
    <property type="component" value="Unassembled WGS sequence"/>
</dbReference>
<sequence length="147" mass="16290">MSLAPHLTLSLLLLVASSHLIATELTNNTPLKHPQEQALDADGNPIPLPTEYAPALEYHAHEALVTPVKVSPQRHRTRQSAKADKVADDAGCRWLHSRMGELKRRLKSDTRLAEYFHDEINQYQQQWQCLKCAGAGPAAGDHARCGL</sequence>
<organism evidence="2 3">
    <name type="scientific">Shewanella electrica</name>
    <dbReference type="NCBI Taxonomy" id="515560"/>
    <lineage>
        <taxon>Bacteria</taxon>
        <taxon>Pseudomonadati</taxon>
        <taxon>Pseudomonadota</taxon>
        <taxon>Gammaproteobacteria</taxon>
        <taxon>Alteromonadales</taxon>
        <taxon>Shewanellaceae</taxon>
        <taxon>Shewanella</taxon>
    </lineage>
</organism>
<reference evidence="3" key="1">
    <citation type="submission" date="2023-07" db="EMBL/GenBank/DDBJ databases">
        <title>Shewanella mangrovi sp. nov., an acetaldehyde- degrading bacterium isolated from mangrove sediment.</title>
        <authorList>
            <person name="Liu Y."/>
        </authorList>
    </citation>
    <scope>NUCLEOTIDE SEQUENCE [LARGE SCALE GENOMIC DNA]</scope>
    <source>
        <strain evidence="3">C32</strain>
    </source>
</reference>
<evidence type="ECO:0000313" key="2">
    <source>
        <dbReference type="EMBL" id="MCS4557260.1"/>
    </source>
</evidence>
<gene>
    <name evidence="2" type="ORF">L9G74_12470</name>
</gene>
<feature type="chain" id="PRO_5045563742" evidence="1">
    <location>
        <begin position="23"/>
        <end position="147"/>
    </location>
</feature>
<proteinExistence type="predicted"/>
<evidence type="ECO:0000256" key="1">
    <source>
        <dbReference type="SAM" id="SignalP"/>
    </source>
</evidence>
<accession>A0ABT2FLQ2</accession>
<name>A0ABT2FLQ2_9GAMM</name>
<comment type="caution">
    <text evidence="2">The sequence shown here is derived from an EMBL/GenBank/DDBJ whole genome shotgun (WGS) entry which is preliminary data.</text>
</comment>
<feature type="signal peptide" evidence="1">
    <location>
        <begin position="1"/>
        <end position="22"/>
    </location>
</feature>
<keyword evidence="3" id="KW-1185">Reference proteome</keyword>
<evidence type="ECO:0000313" key="3">
    <source>
        <dbReference type="Proteomes" id="UP001201549"/>
    </source>
</evidence>
<dbReference type="EMBL" id="JAKOGG010000008">
    <property type="protein sequence ID" value="MCS4557260.1"/>
    <property type="molecule type" value="Genomic_DNA"/>
</dbReference>